<evidence type="ECO:0000256" key="1">
    <source>
        <dbReference type="SAM" id="MobiDB-lite"/>
    </source>
</evidence>
<comment type="caution">
    <text evidence="2">The sequence shown here is derived from an EMBL/GenBank/DDBJ whole genome shotgun (WGS) entry which is preliminary data.</text>
</comment>
<reference evidence="2 3" key="1">
    <citation type="journal article" date="2019" name="Nat. Plants">
        <title>Stout camphor tree genome fills gaps in understanding of flowering plant genome evolution.</title>
        <authorList>
            <person name="Chaw S.M."/>
            <person name="Liu Y.C."/>
            <person name="Wu Y.W."/>
            <person name="Wang H.Y."/>
            <person name="Lin C.I."/>
            <person name="Wu C.S."/>
            <person name="Ke H.M."/>
            <person name="Chang L.Y."/>
            <person name="Hsu C.Y."/>
            <person name="Yang H.T."/>
            <person name="Sudianto E."/>
            <person name="Hsu M.H."/>
            <person name="Wu K.P."/>
            <person name="Wang L.N."/>
            <person name="Leebens-Mack J.H."/>
            <person name="Tsai I.J."/>
        </authorList>
    </citation>
    <scope>NUCLEOTIDE SEQUENCE [LARGE SCALE GENOMIC DNA]</scope>
    <source>
        <strain evidence="3">cv. Chaw 1501</strain>
        <tissue evidence="2">Young leaves</tissue>
    </source>
</reference>
<organism evidence="2 3">
    <name type="scientific">Cinnamomum micranthum f. kanehirae</name>
    <dbReference type="NCBI Taxonomy" id="337451"/>
    <lineage>
        <taxon>Eukaryota</taxon>
        <taxon>Viridiplantae</taxon>
        <taxon>Streptophyta</taxon>
        <taxon>Embryophyta</taxon>
        <taxon>Tracheophyta</taxon>
        <taxon>Spermatophyta</taxon>
        <taxon>Magnoliopsida</taxon>
        <taxon>Magnoliidae</taxon>
        <taxon>Laurales</taxon>
        <taxon>Lauraceae</taxon>
        <taxon>Cinnamomum</taxon>
    </lineage>
</organism>
<gene>
    <name evidence="2" type="ORF">CKAN_01291300</name>
</gene>
<feature type="region of interest" description="Disordered" evidence="1">
    <location>
        <begin position="1"/>
        <end position="33"/>
    </location>
</feature>
<proteinExistence type="predicted"/>
<keyword evidence="3" id="KW-1185">Reference proteome</keyword>
<feature type="region of interest" description="Disordered" evidence="1">
    <location>
        <begin position="65"/>
        <end position="109"/>
    </location>
</feature>
<evidence type="ECO:0000313" key="3">
    <source>
        <dbReference type="Proteomes" id="UP000283530"/>
    </source>
</evidence>
<evidence type="ECO:0000313" key="2">
    <source>
        <dbReference type="EMBL" id="RWR84125.1"/>
    </source>
</evidence>
<accession>A0A443P012</accession>
<dbReference type="EMBL" id="QPKB01000005">
    <property type="protein sequence ID" value="RWR84125.1"/>
    <property type="molecule type" value="Genomic_DNA"/>
</dbReference>
<dbReference type="Proteomes" id="UP000283530">
    <property type="component" value="Unassembled WGS sequence"/>
</dbReference>
<protein>
    <submittedName>
        <fullName evidence="2">Uncharacterized protein</fullName>
    </submittedName>
</protein>
<sequence length="288" mass="30103">MADSKQGNTQTGGGGNNPQVQGNITSSGGNINLGLQADHGGNINTGNQGNIGNIKAGDIGNINTGKQGDVKGNQARGGDDNSGNTQTGGGGNNPQVQGNITSSGGNINLGLQADHGGNINTGNQGNIGNIKAGDIGNINTGKQGDVKGNQARGGDDNSIMEVISIREIKVTLVISKSVTLVTSIREIKVTLREIKLEVETTTQGMNPPPPVHGSFVQLIFPIAKNSLLIYKKISKRKSPSKRSGKTFEIGNLLGNLRCSSREDDLGIPTTNNFWRIYKFYSVGLLTKK</sequence>
<name>A0A443P012_9MAGN</name>
<dbReference type="AlphaFoldDB" id="A0A443P012"/>